<keyword evidence="8" id="KW-0449">Lipoprotein</keyword>
<evidence type="ECO:0000256" key="1">
    <source>
        <dbReference type="ARBA" id="ARBA00007150"/>
    </source>
</evidence>
<dbReference type="EC" id="2.5.1.145" evidence="7"/>
<dbReference type="HAMAP" id="MF_01147">
    <property type="entry name" value="Lgt"/>
    <property type="match status" value="1"/>
</dbReference>
<feature type="transmembrane region" description="Helical" evidence="7">
    <location>
        <begin position="336"/>
        <end position="354"/>
    </location>
</feature>
<feature type="transmembrane region" description="Helical" evidence="7">
    <location>
        <begin position="275"/>
        <end position="292"/>
    </location>
</feature>
<feature type="binding site" evidence="7">
    <location>
        <position position="222"/>
    </location>
    <ligand>
        <name>a 1,2-diacyl-sn-glycero-3-phospho-(1'-sn-glycerol)</name>
        <dbReference type="ChEBI" id="CHEBI:64716"/>
    </ligand>
</feature>
<evidence type="ECO:0000256" key="5">
    <source>
        <dbReference type="ARBA" id="ARBA00022989"/>
    </source>
</evidence>
<feature type="transmembrane region" description="Helical" evidence="7">
    <location>
        <begin position="27"/>
        <end position="45"/>
    </location>
</feature>
<comment type="pathway">
    <text evidence="7">Protein modification; lipoprotein biosynthesis (diacylglyceryl transfer).</text>
</comment>
<dbReference type="EMBL" id="CP036265">
    <property type="protein sequence ID" value="QDT17888.1"/>
    <property type="molecule type" value="Genomic_DNA"/>
</dbReference>
<dbReference type="KEGG" id="acaf:CA12_40240"/>
<dbReference type="PANTHER" id="PTHR30589">
    <property type="entry name" value="PROLIPOPROTEIN DIACYLGLYCERYL TRANSFERASE"/>
    <property type="match status" value="1"/>
</dbReference>
<dbReference type="UniPathway" id="UPA00664"/>
<keyword evidence="8" id="KW-0328">Glycosyltransferase</keyword>
<evidence type="ECO:0000256" key="4">
    <source>
        <dbReference type="ARBA" id="ARBA00022692"/>
    </source>
</evidence>
<feature type="transmembrane region" description="Helical" evidence="7">
    <location>
        <begin position="201"/>
        <end position="220"/>
    </location>
</feature>
<organism evidence="8 9">
    <name type="scientific">Alienimonas californiensis</name>
    <dbReference type="NCBI Taxonomy" id="2527989"/>
    <lineage>
        <taxon>Bacteria</taxon>
        <taxon>Pseudomonadati</taxon>
        <taxon>Planctomycetota</taxon>
        <taxon>Planctomycetia</taxon>
        <taxon>Planctomycetales</taxon>
        <taxon>Planctomycetaceae</taxon>
        <taxon>Alienimonas</taxon>
    </lineage>
</organism>
<name>A0A517PEU0_9PLAN</name>
<evidence type="ECO:0000313" key="9">
    <source>
        <dbReference type="Proteomes" id="UP000318741"/>
    </source>
</evidence>
<dbReference type="GO" id="GO:0008961">
    <property type="term" value="F:phosphatidylglycerol-prolipoprotein diacylglyceryl transferase activity"/>
    <property type="evidence" value="ECO:0007669"/>
    <property type="project" value="UniProtKB-UniRule"/>
</dbReference>
<comment type="subcellular location">
    <subcellularLocation>
        <location evidence="7">Cell membrane</location>
        <topology evidence="7">Multi-pass membrane protein</topology>
    </subcellularLocation>
</comment>
<keyword evidence="4 7" id="KW-0812">Transmembrane</keyword>
<evidence type="ECO:0000256" key="7">
    <source>
        <dbReference type="HAMAP-Rule" id="MF_01147"/>
    </source>
</evidence>
<evidence type="ECO:0000256" key="6">
    <source>
        <dbReference type="ARBA" id="ARBA00023136"/>
    </source>
</evidence>
<evidence type="ECO:0000256" key="3">
    <source>
        <dbReference type="ARBA" id="ARBA00022679"/>
    </source>
</evidence>
<dbReference type="InterPro" id="IPR001640">
    <property type="entry name" value="Lgt"/>
</dbReference>
<evidence type="ECO:0000256" key="2">
    <source>
        <dbReference type="ARBA" id="ARBA00022475"/>
    </source>
</evidence>
<evidence type="ECO:0000313" key="8">
    <source>
        <dbReference type="EMBL" id="QDT17888.1"/>
    </source>
</evidence>
<feature type="transmembrane region" description="Helical" evidence="7">
    <location>
        <begin position="65"/>
        <end position="83"/>
    </location>
</feature>
<reference evidence="8 9" key="1">
    <citation type="submission" date="2019-02" db="EMBL/GenBank/DDBJ databases">
        <title>Deep-cultivation of Planctomycetes and their phenomic and genomic characterization uncovers novel biology.</title>
        <authorList>
            <person name="Wiegand S."/>
            <person name="Jogler M."/>
            <person name="Boedeker C."/>
            <person name="Pinto D."/>
            <person name="Vollmers J."/>
            <person name="Rivas-Marin E."/>
            <person name="Kohn T."/>
            <person name="Peeters S.H."/>
            <person name="Heuer A."/>
            <person name="Rast P."/>
            <person name="Oberbeckmann S."/>
            <person name="Bunk B."/>
            <person name="Jeske O."/>
            <person name="Meyerdierks A."/>
            <person name="Storesund J.E."/>
            <person name="Kallscheuer N."/>
            <person name="Luecker S."/>
            <person name="Lage O.M."/>
            <person name="Pohl T."/>
            <person name="Merkel B.J."/>
            <person name="Hornburger P."/>
            <person name="Mueller R.-W."/>
            <person name="Bruemmer F."/>
            <person name="Labrenz M."/>
            <person name="Spormann A.M."/>
            <person name="Op den Camp H."/>
            <person name="Overmann J."/>
            <person name="Amann R."/>
            <person name="Jetten M.S.M."/>
            <person name="Mascher T."/>
            <person name="Medema M.H."/>
            <person name="Devos D.P."/>
            <person name="Kaster A.-K."/>
            <person name="Ovreas L."/>
            <person name="Rohde M."/>
            <person name="Galperin M.Y."/>
            <person name="Jogler C."/>
        </authorList>
    </citation>
    <scope>NUCLEOTIDE SEQUENCE [LARGE SCALE GENOMIC DNA]</scope>
    <source>
        <strain evidence="8 9">CA12</strain>
    </source>
</reference>
<dbReference type="GO" id="GO:0005886">
    <property type="term" value="C:plasma membrane"/>
    <property type="evidence" value="ECO:0007669"/>
    <property type="project" value="UniProtKB-SubCell"/>
</dbReference>
<dbReference type="OrthoDB" id="871140at2"/>
<keyword evidence="6 7" id="KW-0472">Membrane</keyword>
<keyword evidence="2 7" id="KW-1003">Cell membrane</keyword>
<keyword evidence="5 7" id="KW-1133">Transmembrane helix</keyword>
<feature type="transmembrane region" description="Helical" evidence="7">
    <location>
        <begin position="95"/>
        <end position="113"/>
    </location>
</feature>
<protein>
    <recommendedName>
        <fullName evidence="7">Phosphatidylglycerol--prolipoprotein diacylglyceryl transferase</fullName>
        <ecNumber evidence="7">2.5.1.145</ecNumber>
    </recommendedName>
</protein>
<feature type="transmembrane region" description="Helical" evidence="7">
    <location>
        <begin position="167"/>
        <end position="194"/>
    </location>
</feature>
<proteinExistence type="inferred from homology"/>
<comment type="catalytic activity">
    <reaction evidence="7">
        <text>L-cysteinyl-[prolipoprotein] + a 1,2-diacyl-sn-glycero-3-phospho-(1'-sn-glycerol) = an S-1,2-diacyl-sn-glyceryl-L-cysteinyl-[prolipoprotein] + sn-glycerol 1-phosphate + H(+)</text>
        <dbReference type="Rhea" id="RHEA:56712"/>
        <dbReference type="Rhea" id="RHEA-COMP:14679"/>
        <dbReference type="Rhea" id="RHEA-COMP:14680"/>
        <dbReference type="ChEBI" id="CHEBI:15378"/>
        <dbReference type="ChEBI" id="CHEBI:29950"/>
        <dbReference type="ChEBI" id="CHEBI:57685"/>
        <dbReference type="ChEBI" id="CHEBI:64716"/>
        <dbReference type="ChEBI" id="CHEBI:140658"/>
        <dbReference type="EC" id="2.5.1.145"/>
    </reaction>
</comment>
<dbReference type="AlphaFoldDB" id="A0A517PEU0"/>
<comment type="function">
    <text evidence="7">Catalyzes the transfer of the diacylglyceryl group from phosphatidylglycerol to the sulfhydryl group of the N-terminal cysteine of a prolipoprotein, the first step in the formation of mature lipoproteins.</text>
</comment>
<dbReference type="Proteomes" id="UP000318741">
    <property type="component" value="Chromosome"/>
</dbReference>
<gene>
    <name evidence="7 8" type="primary">lgt</name>
    <name evidence="8" type="ORF">CA12_40240</name>
</gene>
<comment type="similarity">
    <text evidence="1 7">Belongs to the Lgt family.</text>
</comment>
<dbReference type="PANTHER" id="PTHR30589:SF0">
    <property type="entry name" value="PHOSPHATIDYLGLYCEROL--PROLIPOPROTEIN DIACYLGLYCERYL TRANSFERASE"/>
    <property type="match status" value="1"/>
</dbReference>
<dbReference type="GO" id="GO:0042158">
    <property type="term" value="P:lipoprotein biosynthetic process"/>
    <property type="evidence" value="ECO:0007669"/>
    <property type="project" value="UniProtKB-UniRule"/>
</dbReference>
<keyword evidence="3 7" id="KW-0808">Transferase</keyword>
<keyword evidence="9" id="KW-1185">Reference proteome</keyword>
<dbReference type="Pfam" id="PF01790">
    <property type="entry name" value="LGT"/>
    <property type="match status" value="1"/>
</dbReference>
<sequence length="380" mass="40370">MLPILLRIHPDEWFAARMEDGVPIVGVWLPCLLWALYAAVSLRLARRADETRGDGDPTEVVAQRWVALAGFGALLSLPLWIGAVLPKDFAGVPVFGYGVMIFCGFAAAGWTGLRRARRAGLPDGLVYDLTFWAFAAGIGGARLNYLLRFHDRVFAAPEGRSLSLLEAAYRAVNLTDGGLVLLGGVVGAALAFTLVCRRWKVSALLVADVAIPSAFLGLAFGRIGCLMYGCCWGDRCELPWAIHFPEGGVTYEALVGRGFLSPDAPRTYGLHPTQLYSSFNALVLSALTAAYFPRRPRNGAVLALALLTYPPARATLEALRGDDTGFLDTGLTHAQTVAIILFALGVLLAAWLTWGPREPNGTASSAVSGSGGRGPGSVAG</sequence>
<accession>A0A517PEU0</accession>
<dbReference type="RefSeq" id="WP_145360882.1">
    <property type="nucleotide sequence ID" value="NZ_CP036265.1"/>
</dbReference>
<feature type="transmembrane region" description="Helical" evidence="7">
    <location>
        <begin position="125"/>
        <end position="147"/>
    </location>
</feature>
<feature type="transmembrane region" description="Helical" evidence="7">
    <location>
        <begin position="299"/>
        <end position="316"/>
    </location>
</feature>